<evidence type="ECO:0000313" key="1">
    <source>
        <dbReference type="EMBL" id="MDA5108423.1"/>
    </source>
</evidence>
<dbReference type="EMBL" id="JAPYYP010000008">
    <property type="protein sequence ID" value="MDA5108423.1"/>
    <property type="molecule type" value="Genomic_DNA"/>
</dbReference>
<protein>
    <submittedName>
        <fullName evidence="1">Uncharacterized protein</fullName>
    </submittedName>
</protein>
<reference evidence="1" key="1">
    <citation type="submission" date="2022-12" db="EMBL/GenBank/DDBJ databases">
        <title>Draft genome sequence of the thermophilic strain Brevibacillus thermoruber HT42, isolated from Los Humeros, Puebla, Mexico, with biotechnological potential.</title>
        <authorList>
            <person name="Lara Sanchez J."/>
            <person name="Solis Palacios R."/>
            <person name="Bustos Baena A.S."/>
            <person name="Ruz Baez A.E."/>
            <person name="Espinosa Luna G."/>
            <person name="Oliart Ros R.M."/>
        </authorList>
    </citation>
    <scope>NUCLEOTIDE SEQUENCE</scope>
    <source>
        <strain evidence="1">HT42</strain>
    </source>
</reference>
<dbReference type="RefSeq" id="WP_271139932.1">
    <property type="nucleotide sequence ID" value="NZ_JAPYYP010000008.1"/>
</dbReference>
<organism evidence="1 2">
    <name type="scientific">Brevibacillus thermoruber</name>
    <dbReference type="NCBI Taxonomy" id="33942"/>
    <lineage>
        <taxon>Bacteria</taxon>
        <taxon>Bacillati</taxon>
        <taxon>Bacillota</taxon>
        <taxon>Bacilli</taxon>
        <taxon>Bacillales</taxon>
        <taxon>Paenibacillaceae</taxon>
        <taxon>Brevibacillus</taxon>
    </lineage>
</organism>
<dbReference type="AlphaFoldDB" id="A0A9X3Z375"/>
<accession>A0A9X3Z375</accession>
<gene>
    <name evidence="1" type="ORF">O3V59_08620</name>
</gene>
<keyword evidence="2" id="KW-1185">Reference proteome</keyword>
<sequence length="72" mass="8306">MNKRTVFRSAKGFFVGEQDCFGQLSRKITGYFPTYDKAKATLESMKRAYRLPKMKRVNGGRNPNARQAVETR</sequence>
<proteinExistence type="predicted"/>
<dbReference type="Proteomes" id="UP001151071">
    <property type="component" value="Unassembled WGS sequence"/>
</dbReference>
<name>A0A9X3Z375_9BACL</name>
<evidence type="ECO:0000313" key="2">
    <source>
        <dbReference type="Proteomes" id="UP001151071"/>
    </source>
</evidence>
<comment type="caution">
    <text evidence="1">The sequence shown here is derived from an EMBL/GenBank/DDBJ whole genome shotgun (WGS) entry which is preliminary data.</text>
</comment>